<keyword evidence="1" id="KW-0812">Transmembrane</keyword>
<sequence length="38" mass="4420">MDNPLIKSLNTPLSRYLLVVLMTLLLSSIKGLMRMWEE</sequence>
<evidence type="ECO:0000313" key="2">
    <source>
        <dbReference type="EMBL" id="QXJ34477.1"/>
    </source>
</evidence>
<reference evidence="2 3" key="1">
    <citation type="journal article" date="2021" name="Environ. Microbiol.">
        <title>New insights into the diversity and evolution of the archaeal mobilome from three complete genomes of Saccharolobus shibatae.</title>
        <authorList>
            <person name="Medvedeva S."/>
            <person name="Brandt D."/>
            <person name="Cvirkaite-Krupovic V."/>
            <person name="Liu Y."/>
            <person name="Severinov K."/>
            <person name="Ishino S."/>
            <person name="Ishino Y."/>
            <person name="Prangishvili D."/>
            <person name="Kalinowski J."/>
            <person name="Krupovic M."/>
        </authorList>
    </citation>
    <scope>NUCLEOTIDE SEQUENCE [LARGE SCALE GENOMIC DNA]</scope>
    <source>
        <strain evidence="2 3">S38A</strain>
    </source>
</reference>
<evidence type="ECO:0000313" key="3">
    <source>
        <dbReference type="Proteomes" id="UP000694036"/>
    </source>
</evidence>
<evidence type="ECO:0000256" key="1">
    <source>
        <dbReference type="SAM" id="Phobius"/>
    </source>
</evidence>
<dbReference type="Proteomes" id="UP000694036">
    <property type="component" value="Chromosome"/>
</dbReference>
<name>A0A8F5BZT1_9CREN</name>
<proteinExistence type="predicted"/>
<dbReference type="AlphaFoldDB" id="A0A8F5BZT1"/>
<gene>
    <name evidence="2" type="ORF">J5U22_01023</name>
</gene>
<dbReference type="EMBL" id="CP077713">
    <property type="protein sequence ID" value="QXJ34477.1"/>
    <property type="molecule type" value="Genomic_DNA"/>
</dbReference>
<keyword evidence="1" id="KW-1133">Transmembrane helix</keyword>
<organism evidence="2 3">
    <name type="scientific">Saccharolobus shibatae</name>
    <dbReference type="NCBI Taxonomy" id="2286"/>
    <lineage>
        <taxon>Archaea</taxon>
        <taxon>Thermoproteota</taxon>
        <taxon>Thermoprotei</taxon>
        <taxon>Sulfolobales</taxon>
        <taxon>Sulfolobaceae</taxon>
        <taxon>Saccharolobus</taxon>
    </lineage>
</organism>
<keyword evidence="3" id="KW-1185">Reference proteome</keyword>
<keyword evidence="1" id="KW-0472">Membrane</keyword>
<feature type="transmembrane region" description="Helical" evidence="1">
    <location>
        <begin position="13"/>
        <end position="33"/>
    </location>
</feature>
<protein>
    <submittedName>
        <fullName evidence="2">Uncharacterized protein</fullName>
    </submittedName>
</protein>
<accession>A0A8F5BZT1</accession>